<feature type="region of interest" description="Disordered" evidence="3">
    <location>
        <begin position="90"/>
        <end position="207"/>
    </location>
</feature>
<accession>A0ABR3J827</accession>
<dbReference type="EMBL" id="JASNQZ010000011">
    <property type="protein sequence ID" value="KAL0951717.1"/>
    <property type="molecule type" value="Genomic_DNA"/>
</dbReference>
<gene>
    <name evidence="5" type="ORF">HGRIS_008393</name>
</gene>
<dbReference type="InterPro" id="IPR011598">
    <property type="entry name" value="bHLH_dom"/>
</dbReference>
<feature type="domain" description="BHLH" evidence="4">
    <location>
        <begin position="193"/>
        <end position="243"/>
    </location>
</feature>
<evidence type="ECO:0000256" key="3">
    <source>
        <dbReference type="SAM" id="MobiDB-lite"/>
    </source>
</evidence>
<dbReference type="SMART" id="SM00353">
    <property type="entry name" value="HLH"/>
    <property type="match status" value="1"/>
</dbReference>
<protein>
    <recommendedName>
        <fullName evidence="4">BHLH domain-containing protein</fullName>
    </recommendedName>
</protein>
<keyword evidence="2" id="KW-0539">Nucleus</keyword>
<comment type="caution">
    <text evidence="5">The sequence shown here is derived from an EMBL/GenBank/DDBJ whole genome shotgun (WGS) entry which is preliminary data.</text>
</comment>
<dbReference type="SUPFAM" id="SSF47459">
    <property type="entry name" value="HLH, helix-loop-helix DNA-binding domain"/>
    <property type="match status" value="1"/>
</dbReference>
<dbReference type="PANTHER" id="PTHR10328:SF11">
    <property type="entry name" value="MAX-LIKE PROTEIN X"/>
    <property type="match status" value="1"/>
</dbReference>
<dbReference type="InterPro" id="IPR036638">
    <property type="entry name" value="HLH_DNA-bd_sf"/>
</dbReference>
<dbReference type="PANTHER" id="PTHR10328">
    <property type="entry name" value="PROTEIN MAX MYC-ASSOCIATED FACTOR X"/>
    <property type="match status" value="1"/>
</dbReference>
<dbReference type="CDD" id="cd00083">
    <property type="entry name" value="bHLH_SF"/>
    <property type="match status" value="1"/>
</dbReference>
<evidence type="ECO:0000259" key="4">
    <source>
        <dbReference type="PROSITE" id="PS50888"/>
    </source>
</evidence>
<dbReference type="Proteomes" id="UP001556367">
    <property type="component" value="Unassembled WGS sequence"/>
</dbReference>
<keyword evidence="6" id="KW-1185">Reference proteome</keyword>
<dbReference type="PROSITE" id="PS50888">
    <property type="entry name" value="BHLH"/>
    <property type="match status" value="1"/>
</dbReference>
<name>A0ABR3J827_9AGAR</name>
<reference evidence="6" key="1">
    <citation type="submission" date="2024-06" db="EMBL/GenBank/DDBJ databases">
        <title>Multi-omics analyses provide insights into the biosynthesis of the anticancer antibiotic pleurotin in Hohenbuehelia grisea.</title>
        <authorList>
            <person name="Weaver J.A."/>
            <person name="Alberti F."/>
        </authorList>
    </citation>
    <scope>NUCLEOTIDE SEQUENCE [LARGE SCALE GENOMIC DNA]</scope>
    <source>
        <strain evidence="6">T-177</strain>
    </source>
</reference>
<dbReference type="Gene3D" id="4.10.280.10">
    <property type="entry name" value="Helix-loop-helix DNA-binding domain"/>
    <property type="match status" value="1"/>
</dbReference>
<keyword evidence="1" id="KW-0238">DNA-binding</keyword>
<evidence type="ECO:0000256" key="1">
    <source>
        <dbReference type="ARBA" id="ARBA00023125"/>
    </source>
</evidence>
<feature type="compositionally biased region" description="Basic and acidic residues" evidence="3">
    <location>
        <begin position="188"/>
        <end position="207"/>
    </location>
</feature>
<organism evidence="5 6">
    <name type="scientific">Hohenbuehelia grisea</name>
    <dbReference type="NCBI Taxonomy" id="104357"/>
    <lineage>
        <taxon>Eukaryota</taxon>
        <taxon>Fungi</taxon>
        <taxon>Dikarya</taxon>
        <taxon>Basidiomycota</taxon>
        <taxon>Agaricomycotina</taxon>
        <taxon>Agaricomycetes</taxon>
        <taxon>Agaricomycetidae</taxon>
        <taxon>Agaricales</taxon>
        <taxon>Pleurotineae</taxon>
        <taxon>Pleurotaceae</taxon>
        <taxon>Hohenbuehelia</taxon>
    </lineage>
</organism>
<evidence type="ECO:0000313" key="5">
    <source>
        <dbReference type="EMBL" id="KAL0951717.1"/>
    </source>
</evidence>
<proteinExistence type="predicted"/>
<evidence type="ECO:0000256" key="2">
    <source>
        <dbReference type="ARBA" id="ARBA00023242"/>
    </source>
</evidence>
<dbReference type="Pfam" id="PF00010">
    <property type="entry name" value="HLH"/>
    <property type="match status" value="1"/>
</dbReference>
<sequence>MDFEHAKSPASFMDTMDTSAFSYMDSGLDFIQYPQSPSFGVAMGLPGTSGSPSIGFNTLNLSASGLSEYSFSSAPAYAASNAIPARPYTPPDGASISPPSLTYNLSAGELSSDGMASGRRSRGSGTQSPANVPYAATVPRSHRFNPMATPAARATRPVHRRKNSRANDDSDDEDDDFQPISQIGGSPDSRRETIRKQRIESEQRRRDELRDGYARLKETLPPSNQKASKVSLLDRATNHLRYLETVKDQLENRLKAAESEVHRLRSVNEALMLGTASQRATAVVASTIVPTAAY</sequence>
<evidence type="ECO:0000313" key="6">
    <source>
        <dbReference type="Proteomes" id="UP001556367"/>
    </source>
</evidence>